<gene>
    <name evidence="6" type="ORF">VIBNISOn1_970171</name>
</gene>
<dbReference type="AlphaFoldDB" id="A0AAV2VZE5"/>
<feature type="transmembrane region" description="Helical" evidence="5">
    <location>
        <begin position="12"/>
        <end position="30"/>
    </location>
</feature>
<dbReference type="PANTHER" id="PTHR12714:SF24">
    <property type="entry name" value="SLR1182 PROTEIN"/>
    <property type="match status" value="1"/>
</dbReference>
<comment type="subcellular location">
    <subcellularLocation>
        <location evidence="1">Endomembrane system</location>
        <topology evidence="1">Multi-pass membrane protein</topology>
    </subcellularLocation>
</comment>
<reference evidence="6 7" key="1">
    <citation type="journal article" date="2013" name="ISME J.">
        <title>Comparative genomics of pathogenic lineages of Vibrio nigripulchritudo identifies virulence-associated traits.</title>
        <authorList>
            <person name="Goudenege D."/>
            <person name="Labreuche Y."/>
            <person name="Krin E."/>
            <person name="Ansquer D."/>
            <person name="Mangenot S."/>
            <person name="Calteau A."/>
            <person name="Medigue C."/>
            <person name="Mazel D."/>
            <person name="Polz M.F."/>
            <person name="Le Roux F."/>
        </authorList>
    </citation>
    <scope>NUCLEOTIDE SEQUENCE [LARGE SCALE GENOMIC DNA]</scope>
    <source>
        <strain evidence="6 7">SOn1</strain>
    </source>
</reference>
<name>A0AAV2VZE5_9VIBR</name>
<dbReference type="Proteomes" id="UP000018211">
    <property type="component" value="Unassembled WGS sequence"/>
</dbReference>
<sequence length="152" mass="17515">MQALELKIPPPIIAFTCAISMWMLPAAKIFQQHNLVTYLLCFLLFTLGILLATSGLIAFNKKKTTFHPTLTEKTTSLVTTGIYQYTRNPMYLGMLLALLGLGILFNNWLSFTFCAVFVAYITKFQILPEERFLTELFPDSYPEYQTQVRRWI</sequence>
<dbReference type="GO" id="GO:0012505">
    <property type="term" value="C:endomembrane system"/>
    <property type="evidence" value="ECO:0007669"/>
    <property type="project" value="UniProtKB-SubCell"/>
</dbReference>
<evidence type="ECO:0000256" key="5">
    <source>
        <dbReference type="SAM" id="Phobius"/>
    </source>
</evidence>
<feature type="transmembrane region" description="Helical" evidence="5">
    <location>
        <begin position="95"/>
        <end position="121"/>
    </location>
</feature>
<dbReference type="GO" id="GO:0016740">
    <property type="term" value="F:transferase activity"/>
    <property type="evidence" value="ECO:0007669"/>
    <property type="project" value="UniProtKB-ARBA"/>
</dbReference>
<keyword evidence="4 5" id="KW-0472">Membrane</keyword>
<keyword evidence="3 5" id="KW-1133">Transmembrane helix</keyword>
<organism evidence="6 7">
    <name type="scientific">Vibrio nigripulchritudo SOn1</name>
    <dbReference type="NCBI Taxonomy" id="1238450"/>
    <lineage>
        <taxon>Bacteria</taxon>
        <taxon>Pseudomonadati</taxon>
        <taxon>Pseudomonadota</taxon>
        <taxon>Gammaproteobacteria</taxon>
        <taxon>Vibrionales</taxon>
        <taxon>Vibrionaceae</taxon>
        <taxon>Vibrio</taxon>
    </lineage>
</organism>
<evidence type="ECO:0000256" key="2">
    <source>
        <dbReference type="ARBA" id="ARBA00022692"/>
    </source>
</evidence>
<evidence type="ECO:0000313" key="7">
    <source>
        <dbReference type="Proteomes" id="UP000018211"/>
    </source>
</evidence>
<keyword evidence="2 5" id="KW-0812">Transmembrane</keyword>
<evidence type="ECO:0000256" key="3">
    <source>
        <dbReference type="ARBA" id="ARBA00022989"/>
    </source>
</evidence>
<dbReference type="Gene3D" id="1.20.120.1630">
    <property type="match status" value="1"/>
</dbReference>
<evidence type="ECO:0000256" key="4">
    <source>
        <dbReference type="ARBA" id="ARBA00023136"/>
    </source>
</evidence>
<evidence type="ECO:0000256" key="1">
    <source>
        <dbReference type="ARBA" id="ARBA00004127"/>
    </source>
</evidence>
<evidence type="ECO:0008006" key="8">
    <source>
        <dbReference type="Google" id="ProtNLM"/>
    </source>
</evidence>
<accession>A0AAV2VZE5</accession>
<dbReference type="RefSeq" id="WP_022614026.1">
    <property type="nucleotide sequence ID" value="NZ_LK391965.1"/>
</dbReference>
<dbReference type="PANTHER" id="PTHR12714">
    <property type="entry name" value="PROTEIN-S ISOPRENYLCYSTEINE O-METHYLTRANSFERASE"/>
    <property type="match status" value="1"/>
</dbReference>
<protein>
    <recommendedName>
        <fullName evidence="8">Phospholipid methyltransferase</fullName>
    </recommendedName>
</protein>
<comment type="caution">
    <text evidence="6">The sequence shown here is derived from an EMBL/GenBank/DDBJ whole genome shotgun (WGS) entry which is preliminary data.</text>
</comment>
<dbReference type="Pfam" id="PF04191">
    <property type="entry name" value="PEMT"/>
    <property type="match status" value="1"/>
</dbReference>
<feature type="transmembrane region" description="Helical" evidence="5">
    <location>
        <begin position="36"/>
        <end position="59"/>
    </location>
</feature>
<dbReference type="EMBL" id="CAOF01000194">
    <property type="protein sequence ID" value="CCO50146.1"/>
    <property type="molecule type" value="Genomic_DNA"/>
</dbReference>
<evidence type="ECO:0000313" key="6">
    <source>
        <dbReference type="EMBL" id="CCO50146.1"/>
    </source>
</evidence>
<dbReference type="InterPro" id="IPR007318">
    <property type="entry name" value="Phopholipid_MeTrfase"/>
</dbReference>
<proteinExistence type="predicted"/>